<dbReference type="GO" id="GO:0005524">
    <property type="term" value="F:ATP binding"/>
    <property type="evidence" value="ECO:0007669"/>
    <property type="project" value="InterPro"/>
</dbReference>
<dbReference type="SUPFAM" id="SSF55874">
    <property type="entry name" value="ATPase domain of HSP90 chaperone/DNA topoisomerase II/histidine kinase"/>
    <property type="match status" value="1"/>
</dbReference>
<dbReference type="NCBIfam" id="TIGR00585">
    <property type="entry name" value="mutl"/>
    <property type="match status" value="1"/>
</dbReference>
<dbReference type="InterPro" id="IPR002099">
    <property type="entry name" value="MutL/Mlh/PMS"/>
</dbReference>
<dbReference type="GO" id="GO:0006298">
    <property type="term" value="P:mismatch repair"/>
    <property type="evidence" value="ECO:0007669"/>
    <property type="project" value="InterPro"/>
</dbReference>
<dbReference type="InterPro" id="IPR036890">
    <property type="entry name" value="HATPase_C_sf"/>
</dbReference>
<dbReference type="GO" id="GO:0032389">
    <property type="term" value="C:MutLalpha complex"/>
    <property type="evidence" value="ECO:0007669"/>
    <property type="project" value="TreeGrafter"/>
</dbReference>
<feature type="domain" description="MutL C-terminal dimerisation" evidence="4">
    <location>
        <begin position="432"/>
        <end position="576"/>
    </location>
</feature>
<evidence type="ECO:0000259" key="4">
    <source>
        <dbReference type="SMART" id="SM00853"/>
    </source>
</evidence>
<dbReference type="FunFam" id="3.30.1370.100:FF:000001">
    <property type="entry name" value="Mismatch repair endonuclease pms1, putative"/>
    <property type="match status" value="1"/>
</dbReference>
<dbReference type="InterPro" id="IPR014721">
    <property type="entry name" value="Ribsml_uS5_D2-typ_fold_subgr"/>
</dbReference>
<reference evidence="6 8" key="1">
    <citation type="journal article" date="2012" name="Nature">
        <title>Algal genomes reveal evolutionary mosaicism and the fate of nucleomorphs.</title>
        <authorList>
            <consortium name="DOE Joint Genome Institute"/>
            <person name="Curtis B.A."/>
            <person name="Tanifuji G."/>
            <person name="Burki F."/>
            <person name="Gruber A."/>
            <person name="Irimia M."/>
            <person name="Maruyama S."/>
            <person name="Arias M.C."/>
            <person name="Ball S.G."/>
            <person name="Gile G.H."/>
            <person name="Hirakawa Y."/>
            <person name="Hopkins J.F."/>
            <person name="Kuo A."/>
            <person name="Rensing S.A."/>
            <person name="Schmutz J."/>
            <person name="Symeonidi A."/>
            <person name="Elias M."/>
            <person name="Eveleigh R.J."/>
            <person name="Herman E.K."/>
            <person name="Klute M.J."/>
            <person name="Nakayama T."/>
            <person name="Obornik M."/>
            <person name="Reyes-Prieto A."/>
            <person name="Armbrust E.V."/>
            <person name="Aves S.J."/>
            <person name="Beiko R.G."/>
            <person name="Coutinho P."/>
            <person name="Dacks J.B."/>
            <person name="Durnford D.G."/>
            <person name="Fast N.M."/>
            <person name="Green B.R."/>
            <person name="Grisdale C.J."/>
            <person name="Hempel F."/>
            <person name="Henrissat B."/>
            <person name="Hoppner M.P."/>
            <person name="Ishida K."/>
            <person name="Kim E."/>
            <person name="Koreny L."/>
            <person name="Kroth P.G."/>
            <person name="Liu Y."/>
            <person name="Malik S.B."/>
            <person name="Maier U.G."/>
            <person name="McRose D."/>
            <person name="Mock T."/>
            <person name="Neilson J.A."/>
            <person name="Onodera N.T."/>
            <person name="Poole A.M."/>
            <person name="Pritham E.J."/>
            <person name="Richards T.A."/>
            <person name="Rocap G."/>
            <person name="Roy S.W."/>
            <person name="Sarai C."/>
            <person name="Schaack S."/>
            <person name="Shirato S."/>
            <person name="Slamovits C.H."/>
            <person name="Spencer D.F."/>
            <person name="Suzuki S."/>
            <person name="Worden A.Z."/>
            <person name="Zauner S."/>
            <person name="Barry K."/>
            <person name="Bell C."/>
            <person name="Bharti A.K."/>
            <person name="Crow J.A."/>
            <person name="Grimwood J."/>
            <person name="Kramer R."/>
            <person name="Lindquist E."/>
            <person name="Lucas S."/>
            <person name="Salamov A."/>
            <person name="McFadden G.I."/>
            <person name="Lane C.E."/>
            <person name="Keeling P.J."/>
            <person name="Gray M.W."/>
            <person name="Grigoriev I.V."/>
            <person name="Archibald J.M."/>
        </authorList>
    </citation>
    <scope>NUCLEOTIDE SEQUENCE</scope>
    <source>
        <strain evidence="6 8">CCMP2712</strain>
    </source>
</reference>
<dbReference type="InterPro" id="IPR014790">
    <property type="entry name" value="MutL_C"/>
</dbReference>
<dbReference type="GeneID" id="17308206"/>
<feature type="compositionally biased region" description="Basic and acidic residues" evidence="3">
    <location>
        <begin position="384"/>
        <end position="399"/>
    </location>
</feature>
<dbReference type="Gene3D" id="3.30.565.10">
    <property type="entry name" value="Histidine kinase-like ATPase, C-terminal domain"/>
    <property type="match status" value="1"/>
</dbReference>
<dbReference type="InterPro" id="IPR038973">
    <property type="entry name" value="MutL/Mlh/Pms-like"/>
</dbReference>
<keyword evidence="8" id="KW-1185">Reference proteome</keyword>
<dbReference type="PROSITE" id="PS00058">
    <property type="entry name" value="DNA_MISMATCH_REPAIR_1"/>
    <property type="match status" value="1"/>
</dbReference>
<dbReference type="SUPFAM" id="SSF54211">
    <property type="entry name" value="Ribosomal protein S5 domain 2-like"/>
    <property type="match status" value="1"/>
</dbReference>
<dbReference type="SUPFAM" id="SSF118116">
    <property type="entry name" value="DNA mismatch repair protein MutL"/>
    <property type="match status" value="1"/>
</dbReference>
<proteinExistence type="inferred from homology"/>
<dbReference type="STRING" id="905079.L1JSF6"/>
<dbReference type="Proteomes" id="UP000011087">
    <property type="component" value="Unassembled WGS sequence"/>
</dbReference>
<feature type="region of interest" description="Disordered" evidence="3">
    <location>
        <begin position="384"/>
        <end position="408"/>
    </location>
</feature>
<dbReference type="PaxDb" id="55529-EKX51491"/>
<dbReference type="Pfam" id="PF08676">
    <property type="entry name" value="MutL_C"/>
    <property type="match status" value="1"/>
</dbReference>
<dbReference type="AlphaFoldDB" id="L1JSF6"/>
<dbReference type="InterPro" id="IPR020568">
    <property type="entry name" value="Ribosomal_Su5_D2-typ_SF"/>
</dbReference>
<protein>
    <submittedName>
        <fullName evidence="6">Pms1 mismatch repair mutL</fullName>
    </submittedName>
</protein>
<dbReference type="EnsemblProtists" id="EKX51491">
    <property type="protein sequence ID" value="EKX51491"/>
    <property type="gene ID" value="GUITHDRAFT_157194"/>
</dbReference>
<dbReference type="PANTHER" id="PTHR10073">
    <property type="entry name" value="DNA MISMATCH REPAIR PROTEIN MLH, PMS, MUTL"/>
    <property type="match status" value="1"/>
</dbReference>
<dbReference type="CDD" id="cd16926">
    <property type="entry name" value="HATPase_MutL-MLH-PMS-like"/>
    <property type="match status" value="1"/>
</dbReference>
<dbReference type="EMBL" id="JH992975">
    <property type="protein sequence ID" value="EKX51491.1"/>
    <property type="molecule type" value="Genomic_DNA"/>
</dbReference>
<dbReference type="OrthoDB" id="10254304at2759"/>
<dbReference type="InterPro" id="IPR037198">
    <property type="entry name" value="MutL_C_sf"/>
</dbReference>
<feature type="domain" description="DNA mismatch repair protein S5" evidence="5">
    <location>
        <begin position="218"/>
        <end position="337"/>
    </location>
</feature>
<comment type="similarity">
    <text evidence="1">Belongs to the DNA mismatch repair MutL/HexB family.</text>
</comment>
<dbReference type="PANTHER" id="PTHR10073:SF52">
    <property type="entry name" value="MISMATCH REPAIR ENDONUCLEASE PMS2"/>
    <property type="match status" value="1"/>
</dbReference>
<evidence type="ECO:0000259" key="5">
    <source>
        <dbReference type="SMART" id="SM01340"/>
    </source>
</evidence>
<dbReference type="GO" id="GO:0140664">
    <property type="term" value="F:ATP-dependent DNA damage sensor activity"/>
    <property type="evidence" value="ECO:0007669"/>
    <property type="project" value="InterPro"/>
</dbReference>
<dbReference type="Gene3D" id="3.30.1540.20">
    <property type="entry name" value="MutL, C-terminal domain, dimerisation subdomain"/>
    <property type="match status" value="1"/>
</dbReference>
<gene>
    <name evidence="6" type="primary">Pms1</name>
    <name evidence="6" type="ORF">GUITHDRAFT_157194</name>
</gene>
<name>L1JSF6_GUITC</name>
<evidence type="ECO:0000256" key="2">
    <source>
        <dbReference type="ARBA" id="ARBA00022763"/>
    </source>
</evidence>
<dbReference type="InterPro" id="IPR014762">
    <property type="entry name" value="DNA_mismatch_repair_CS"/>
</dbReference>
<dbReference type="SMART" id="SM00853">
    <property type="entry name" value="MutL_C"/>
    <property type="match status" value="1"/>
</dbReference>
<dbReference type="HOGENOM" id="CLU_004131_0_2_1"/>
<dbReference type="InterPro" id="IPR013507">
    <property type="entry name" value="DNA_mismatch_S5_2-like"/>
</dbReference>
<evidence type="ECO:0000313" key="8">
    <source>
        <dbReference type="Proteomes" id="UP000011087"/>
    </source>
</evidence>
<evidence type="ECO:0000256" key="3">
    <source>
        <dbReference type="SAM" id="MobiDB-lite"/>
    </source>
</evidence>
<dbReference type="Pfam" id="PF13589">
    <property type="entry name" value="HATPase_c_3"/>
    <property type="match status" value="1"/>
</dbReference>
<sequence length="629" mass="70955">MQSKNIKAIDASSVHRICSGQVILDPSSALKEVVENAVDAGATKVDVKLKDYGLEVIEVCDNGSGISPGDFELLACKHTTSKLRRFDDLNSLTTFGFRGEALSSLCAICEKVTITTRTANEVIATKLEYDKNGKLRGSSTCAREVGTTVTLDTIFKALPVRYKDFQKNKTREFQRLTRRLQAYAIIHSDVRITCVNQTPKGKASVFSTPGNNSMLDCVTSIYGAKQKDSLTAIELRGEHVTCSGYISKASSGCGLSSGDRQFLYLNKRPVDIPKLSKAINEVYKMYNMHQYPIYFLNIQLSTDTYDVNVTPDKRQIMFHDESRLIEFVKENLRNLFEPSRNNIPSPTASVELLHPRNGHVDQPEPTGETTLQVEADWEAVKQKLRKDAEEGSEATEKLKREGRKRKRRNYEDAVTNLHERVISKSDFTRMKILGQFNLGFIIARLDSDLFILDQHACDEKYRFELLEQTTSLKSQPLVVPKELELEAADEMLVQENLDVFRANGFELKIDEEAPPTKRVKLTSIPFSKSTVFGPADVHEMLCLMREDSGSAQRPSRVRAMLASRACHSAVTIGKHLTRQQMRVIVDHMSSMEQPWNCPHGRPTMRHLFDLAEVEEEHEKLIYEGPAVVR</sequence>
<dbReference type="FunFam" id="3.30.565.10:FF:000014">
    <property type="entry name" value="Mismatch repair endonuclease pms1, putative"/>
    <property type="match status" value="1"/>
</dbReference>
<accession>L1JSF6</accession>
<dbReference type="InterPro" id="IPR042121">
    <property type="entry name" value="MutL_C_regsub"/>
</dbReference>
<dbReference type="eggNOG" id="KOG1978">
    <property type="taxonomic scope" value="Eukaryota"/>
</dbReference>
<evidence type="ECO:0000313" key="7">
    <source>
        <dbReference type="EnsemblProtists" id="EKX51491"/>
    </source>
</evidence>
<dbReference type="GO" id="GO:0030983">
    <property type="term" value="F:mismatched DNA binding"/>
    <property type="evidence" value="ECO:0007669"/>
    <property type="project" value="InterPro"/>
</dbReference>
<keyword evidence="2" id="KW-0227">DNA damage</keyword>
<evidence type="ECO:0000313" key="6">
    <source>
        <dbReference type="EMBL" id="EKX51491.1"/>
    </source>
</evidence>
<dbReference type="KEGG" id="gtt:GUITHDRAFT_157194"/>
<evidence type="ECO:0000256" key="1">
    <source>
        <dbReference type="ARBA" id="ARBA00006082"/>
    </source>
</evidence>
<dbReference type="CDD" id="cd03484">
    <property type="entry name" value="MutL_Trans_hPMS_2_like"/>
    <property type="match status" value="1"/>
</dbReference>
<reference evidence="8" key="2">
    <citation type="submission" date="2012-11" db="EMBL/GenBank/DDBJ databases">
        <authorList>
            <person name="Kuo A."/>
            <person name="Curtis B.A."/>
            <person name="Tanifuji G."/>
            <person name="Burki F."/>
            <person name="Gruber A."/>
            <person name="Irimia M."/>
            <person name="Maruyama S."/>
            <person name="Arias M.C."/>
            <person name="Ball S.G."/>
            <person name="Gile G.H."/>
            <person name="Hirakawa Y."/>
            <person name="Hopkins J.F."/>
            <person name="Rensing S.A."/>
            <person name="Schmutz J."/>
            <person name="Symeonidi A."/>
            <person name="Elias M."/>
            <person name="Eveleigh R.J."/>
            <person name="Herman E.K."/>
            <person name="Klute M.J."/>
            <person name="Nakayama T."/>
            <person name="Obornik M."/>
            <person name="Reyes-Prieto A."/>
            <person name="Armbrust E.V."/>
            <person name="Aves S.J."/>
            <person name="Beiko R.G."/>
            <person name="Coutinho P."/>
            <person name="Dacks J.B."/>
            <person name="Durnford D.G."/>
            <person name="Fast N.M."/>
            <person name="Green B.R."/>
            <person name="Grisdale C."/>
            <person name="Hempe F."/>
            <person name="Henrissat B."/>
            <person name="Hoppner M.P."/>
            <person name="Ishida K.-I."/>
            <person name="Kim E."/>
            <person name="Koreny L."/>
            <person name="Kroth P.G."/>
            <person name="Liu Y."/>
            <person name="Malik S.-B."/>
            <person name="Maier U.G."/>
            <person name="McRose D."/>
            <person name="Mock T."/>
            <person name="Neilson J.A."/>
            <person name="Onodera N.T."/>
            <person name="Poole A.M."/>
            <person name="Pritham E.J."/>
            <person name="Richards T.A."/>
            <person name="Rocap G."/>
            <person name="Roy S.W."/>
            <person name="Sarai C."/>
            <person name="Schaack S."/>
            <person name="Shirato S."/>
            <person name="Slamovits C.H."/>
            <person name="Spencer D.F."/>
            <person name="Suzuki S."/>
            <person name="Worden A.Z."/>
            <person name="Zauner S."/>
            <person name="Barry K."/>
            <person name="Bell C."/>
            <person name="Bharti A.K."/>
            <person name="Crow J.A."/>
            <person name="Grimwood J."/>
            <person name="Kramer R."/>
            <person name="Lindquist E."/>
            <person name="Lucas S."/>
            <person name="Salamov A."/>
            <person name="McFadden G.I."/>
            <person name="Lane C.E."/>
            <person name="Keeling P.J."/>
            <person name="Gray M.W."/>
            <person name="Grigoriev I.V."/>
            <person name="Archibald J.M."/>
        </authorList>
    </citation>
    <scope>NUCLEOTIDE SEQUENCE</scope>
    <source>
        <strain evidence="8">CCMP2712</strain>
    </source>
</reference>
<dbReference type="Gene3D" id="3.30.230.10">
    <property type="match status" value="1"/>
</dbReference>
<dbReference type="Pfam" id="PF01119">
    <property type="entry name" value="DNA_mis_repair"/>
    <property type="match status" value="1"/>
</dbReference>
<dbReference type="OMA" id="AHERIMY"/>
<dbReference type="SMART" id="SM01340">
    <property type="entry name" value="DNA_mis_repair"/>
    <property type="match status" value="1"/>
</dbReference>
<dbReference type="InterPro" id="IPR042120">
    <property type="entry name" value="MutL_C_dimsub"/>
</dbReference>
<reference evidence="7" key="3">
    <citation type="submission" date="2015-06" db="UniProtKB">
        <authorList>
            <consortium name="EnsemblProtists"/>
        </authorList>
    </citation>
    <scope>IDENTIFICATION</scope>
</reference>
<dbReference type="GO" id="GO:0016887">
    <property type="term" value="F:ATP hydrolysis activity"/>
    <property type="evidence" value="ECO:0007669"/>
    <property type="project" value="InterPro"/>
</dbReference>
<dbReference type="Gene3D" id="3.30.1370.100">
    <property type="entry name" value="MutL, C-terminal domain, regulatory subdomain"/>
    <property type="match status" value="1"/>
</dbReference>
<organism evidence="6">
    <name type="scientific">Guillardia theta (strain CCMP2712)</name>
    <name type="common">Cryptophyte</name>
    <dbReference type="NCBI Taxonomy" id="905079"/>
    <lineage>
        <taxon>Eukaryota</taxon>
        <taxon>Cryptophyceae</taxon>
        <taxon>Pyrenomonadales</taxon>
        <taxon>Geminigeraceae</taxon>
        <taxon>Guillardia</taxon>
    </lineage>
</organism>
<dbReference type="RefSeq" id="XP_005838471.1">
    <property type="nucleotide sequence ID" value="XM_005838414.1"/>
</dbReference>